<evidence type="ECO:0000256" key="11">
    <source>
        <dbReference type="ARBA" id="ARBA00023136"/>
    </source>
</evidence>
<accession>A0ABX0V7G4</accession>
<keyword evidence="5" id="KW-0349">Heme</keyword>
<keyword evidence="8" id="KW-0249">Electron transport</keyword>
<evidence type="ECO:0000256" key="10">
    <source>
        <dbReference type="ARBA" id="ARBA00023004"/>
    </source>
</evidence>
<keyword evidence="3" id="KW-0813">Transport</keyword>
<evidence type="ECO:0000256" key="2">
    <source>
        <dbReference type="ARBA" id="ARBA00004651"/>
    </source>
</evidence>
<evidence type="ECO:0000256" key="4">
    <source>
        <dbReference type="ARBA" id="ARBA00022475"/>
    </source>
</evidence>
<evidence type="ECO:0000256" key="13">
    <source>
        <dbReference type="SAM" id="Phobius"/>
    </source>
</evidence>
<feature type="domain" description="Cytochrome b561 bacterial/Ni-hydrogenase" evidence="14">
    <location>
        <begin position="9"/>
        <end position="175"/>
    </location>
</feature>
<keyword evidence="10" id="KW-0408">Iron</keyword>
<evidence type="ECO:0000256" key="7">
    <source>
        <dbReference type="ARBA" id="ARBA00022723"/>
    </source>
</evidence>
<evidence type="ECO:0000256" key="5">
    <source>
        <dbReference type="ARBA" id="ARBA00022617"/>
    </source>
</evidence>
<dbReference type="RefSeq" id="WP_167671639.1">
    <property type="nucleotide sequence ID" value="NZ_JAATJS010000001.1"/>
</dbReference>
<name>A0ABX0V7G4_9HYPH</name>
<sequence>MALKGSFERYGAVAVASHWLSAALILALIPLGFLMQDATGETRLIFYRIHVLVGVVAGMLTLFRLLWWAAFDHRPAPLAASRAQHMIARITHVGLYAVLIALVVSGVAMTAKSNLGAGLVSGDVALISPSPIRVPPRLAHGVAARLLLALLVLHLAGALYHHWMKRDETLSRMLPRTR</sequence>
<dbReference type="InterPro" id="IPR011577">
    <property type="entry name" value="Cyt_b561_bac/Ni-Hgenase"/>
</dbReference>
<evidence type="ECO:0000256" key="6">
    <source>
        <dbReference type="ARBA" id="ARBA00022692"/>
    </source>
</evidence>
<protein>
    <submittedName>
        <fullName evidence="15">Cytochrome B</fullName>
    </submittedName>
</protein>
<keyword evidence="16" id="KW-1185">Reference proteome</keyword>
<comment type="cofactor">
    <cofactor evidence="1">
        <name>heme b</name>
        <dbReference type="ChEBI" id="CHEBI:60344"/>
    </cofactor>
</comment>
<feature type="transmembrane region" description="Helical" evidence="13">
    <location>
        <begin position="90"/>
        <end position="111"/>
    </location>
</feature>
<organism evidence="15 16">
    <name type="scientific">Microvirga terricola</name>
    <dbReference type="NCBI Taxonomy" id="2719797"/>
    <lineage>
        <taxon>Bacteria</taxon>
        <taxon>Pseudomonadati</taxon>
        <taxon>Pseudomonadota</taxon>
        <taxon>Alphaproteobacteria</taxon>
        <taxon>Hyphomicrobiales</taxon>
        <taxon>Methylobacteriaceae</taxon>
        <taxon>Microvirga</taxon>
    </lineage>
</organism>
<evidence type="ECO:0000313" key="15">
    <source>
        <dbReference type="EMBL" id="NIX75788.1"/>
    </source>
</evidence>
<keyword evidence="7" id="KW-0479">Metal-binding</keyword>
<proteinExistence type="inferred from homology"/>
<keyword evidence="11 13" id="KW-0472">Membrane</keyword>
<dbReference type="Gene3D" id="1.20.950.20">
    <property type="entry name" value="Transmembrane di-heme cytochromes, Chain C"/>
    <property type="match status" value="1"/>
</dbReference>
<evidence type="ECO:0000256" key="8">
    <source>
        <dbReference type="ARBA" id="ARBA00022982"/>
    </source>
</evidence>
<keyword evidence="6 13" id="KW-0812">Transmembrane</keyword>
<feature type="transmembrane region" description="Helical" evidence="13">
    <location>
        <begin position="142"/>
        <end position="163"/>
    </location>
</feature>
<feature type="transmembrane region" description="Helical" evidence="13">
    <location>
        <begin position="12"/>
        <end position="33"/>
    </location>
</feature>
<comment type="caution">
    <text evidence="15">The sequence shown here is derived from an EMBL/GenBank/DDBJ whole genome shotgun (WGS) entry which is preliminary data.</text>
</comment>
<reference evidence="15 16" key="1">
    <citation type="submission" date="2020-03" db="EMBL/GenBank/DDBJ databases">
        <title>The genome sequence of Microvirga sp. c23x22.</title>
        <authorList>
            <person name="Zhang X."/>
        </authorList>
    </citation>
    <scope>NUCLEOTIDE SEQUENCE [LARGE SCALE GENOMIC DNA]</scope>
    <source>
        <strain evidence="16">c23x22</strain>
    </source>
</reference>
<dbReference type="EMBL" id="JAATJS010000001">
    <property type="protein sequence ID" value="NIX75788.1"/>
    <property type="molecule type" value="Genomic_DNA"/>
</dbReference>
<dbReference type="PANTHER" id="PTHR30529">
    <property type="entry name" value="CYTOCHROME B561"/>
    <property type="match status" value="1"/>
</dbReference>
<evidence type="ECO:0000256" key="9">
    <source>
        <dbReference type="ARBA" id="ARBA00022989"/>
    </source>
</evidence>
<dbReference type="Proteomes" id="UP000707352">
    <property type="component" value="Unassembled WGS sequence"/>
</dbReference>
<keyword evidence="4" id="KW-1003">Cell membrane</keyword>
<feature type="transmembrane region" description="Helical" evidence="13">
    <location>
        <begin position="45"/>
        <end position="69"/>
    </location>
</feature>
<evidence type="ECO:0000256" key="1">
    <source>
        <dbReference type="ARBA" id="ARBA00001970"/>
    </source>
</evidence>
<dbReference type="Pfam" id="PF01292">
    <property type="entry name" value="Ni_hydr_CYTB"/>
    <property type="match status" value="1"/>
</dbReference>
<evidence type="ECO:0000313" key="16">
    <source>
        <dbReference type="Proteomes" id="UP000707352"/>
    </source>
</evidence>
<gene>
    <name evidence="15" type="ORF">HB375_04055</name>
</gene>
<evidence type="ECO:0000256" key="3">
    <source>
        <dbReference type="ARBA" id="ARBA00022448"/>
    </source>
</evidence>
<keyword evidence="9 13" id="KW-1133">Transmembrane helix</keyword>
<comment type="similarity">
    <text evidence="12">Belongs to the cytochrome b561 family.</text>
</comment>
<dbReference type="InterPro" id="IPR052168">
    <property type="entry name" value="Cytochrome_b561_oxidase"/>
</dbReference>
<evidence type="ECO:0000256" key="12">
    <source>
        <dbReference type="ARBA" id="ARBA00037975"/>
    </source>
</evidence>
<evidence type="ECO:0000259" key="14">
    <source>
        <dbReference type="Pfam" id="PF01292"/>
    </source>
</evidence>
<comment type="subcellular location">
    <subcellularLocation>
        <location evidence="2">Cell membrane</location>
        <topology evidence="2">Multi-pass membrane protein</topology>
    </subcellularLocation>
</comment>
<dbReference type="PANTHER" id="PTHR30529:SF1">
    <property type="entry name" value="CYTOCHROME B561 HOMOLOG 2"/>
    <property type="match status" value="1"/>
</dbReference>
<dbReference type="InterPro" id="IPR016174">
    <property type="entry name" value="Di-haem_cyt_TM"/>
</dbReference>
<dbReference type="SUPFAM" id="SSF81342">
    <property type="entry name" value="Transmembrane di-heme cytochromes"/>
    <property type="match status" value="1"/>
</dbReference>